<dbReference type="PANTHER" id="PTHR10457:SF7">
    <property type="entry name" value="GALACTOKINASE-RELATED"/>
    <property type="match status" value="1"/>
</dbReference>
<dbReference type="OrthoDB" id="187738at2759"/>
<evidence type="ECO:0000256" key="1">
    <source>
        <dbReference type="ARBA" id="ARBA00006566"/>
    </source>
</evidence>
<dbReference type="PANTHER" id="PTHR10457">
    <property type="entry name" value="MEVALONATE KINASE/GALACTOKINASE"/>
    <property type="match status" value="1"/>
</dbReference>
<dbReference type="GO" id="GO:0004335">
    <property type="term" value="F:galactokinase activity"/>
    <property type="evidence" value="ECO:0007669"/>
    <property type="project" value="TreeGrafter"/>
</dbReference>
<accession>A0A8H7ZQP6</accession>
<feature type="domain" description="GHMP kinase C-terminal" evidence="6">
    <location>
        <begin position="205"/>
        <end position="277"/>
    </location>
</feature>
<proteinExistence type="inferred from homology"/>
<reference evidence="7 8" key="1">
    <citation type="journal article" name="Sci. Rep.">
        <title>Genome-scale phylogenetic analyses confirm Olpidium as the closest living zoosporic fungus to the non-flagellated, terrestrial fungi.</title>
        <authorList>
            <person name="Chang Y."/>
            <person name="Rochon D."/>
            <person name="Sekimoto S."/>
            <person name="Wang Y."/>
            <person name="Chovatia M."/>
            <person name="Sandor L."/>
            <person name="Salamov A."/>
            <person name="Grigoriev I.V."/>
            <person name="Stajich J.E."/>
            <person name="Spatafora J.W."/>
        </authorList>
    </citation>
    <scope>NUCLEOTIDE SEQUENCE [LARGE SCALE GENOMIC DNA]</scope>
    <source>
        <strain evidence="7">S191</strain>
    </source>
</reference>
<organism evidence="7 8">
    <name type="scientific">Olpidium bornovanus</name>
    <dbReference type="NCBI Taxonomy" id="278681"/>
    <lineage>
        <taxon>Eukaryota</taxon>
        <taxon>Fungi</taxon>
        <taxon>Fungi incertae sedis</taxon>
        <taxon>Olpidiomycota</taxon>
        <taxon>Olpidiomycotina</taxon>
        <taxon>Olpidiomycetes</taxon>
        <taxon>Olpidiales</taxon>
        <taxon>Olpidiaceae</taxon>
        <taxon>Olpidium</taxon>
    </lineage>
</organism>
<dbReference type="EMBL" id="JAEFCI010010223">
    <property type="protein sequence ID" value="KAG5457353.1"/>
    <property type="molecule type" value="Genomic_DNA"/>
</dbReference>
<keyword evidence="4" id="KW-0299">Galactose metabolism</keyword>
<dbReference type="Gene3D" id="1.20.1440.340">
    <property type="match status" value="1"/>
</dbReference>
<evidence type="ECO:0000256" key="5">
    <source>
        <dbReference type="ARBA" id="ARBA00023277"/>
    </source>
</evidence>
<dbReference type="AlphaFoldDB" id="A0A8H7ZQP6"/>
<dbReference type="Pfam" id="PF08544">
    <property type="entry name" value="GHMP_kinases_C"/>
    <property type="match status" value="1"/>
</dbReference>
<keyword evidence="2" id="KW-0547">Nucleotide-binding</keyword>
<comment type="caution">
    <text evidence="7">The sequence shown here is derived from an EMBL/GenBank/DDBJ whole genome shotgun (WGS) entry which is preliminary data.</text>
</comment>
<dbReference type="Proteomes" id="UP000673691">
    <property type="component" value="Unassembled WGS sequence"/>
</dbReference>
<dbReference type="InterPro" id="IPR036554">
    <property type="entry name" value="GHMP_kinase_C_sf"/>
</dbReference>
<evidence type="ECO:0000256" key="2">
    <source>
        <dbReference type="ARBA" id="ARBA00022741"/>
    </source>
</evidence>
<gene>
    <name evidence="7" type="ORF">BJ554DRAFT_2657</name>
</gene>
<protein>
    <submittedName>
        <fullName evidence="7">GHMP kinase</fullName>
    </submittedName>
</protein>
<dbReference type="InterPro" id="IPR006206">
    <property type="entry name" value="Mevalonate/galactokinase"/>
</dbReference>
<dbReference type="FunFam" id="1.20.1440.340:FF:000003">
    <property type="entry name" value="GAL1p Galactokinase"/>
    <property type="match status" value="1"/>
</dbReference>
<sequence length="305" mass="33807">MDQTVSICSIPNYALHVEFQPALRPTPIPLPVTEPPLVFVIADTLVVSNKLTSAPMCYNLRVVETRAAALALAKALDLSVEQHGELSTLREVCVAYFSTRASQNELAAETVGLWKSMLEEMMKLVELHIRKKEGYTKEEMIEATGVADFESRYMTQFPVRADVFHLYSRAKHVFSEALRVYEFRDTCEKCAGRDDEGTLFGKEVLQKLGSLMNMSQKSCRDDFDCSCPEINELVDHCRLAGSLGSRLTGAGWGGCTVSLVPETIVADFIEKVKDAYYRPRGLSEEVINGAIFATRPGSGAAVMKF</sequence>
<evidence type="ECO:0000259" key="6">
    <source>
        <dbReference type="Pfam" id="PF08544"/>
    </source>
</evidence>
<evidence type="ECO:0000313" key="7">
    <source>
        <dbReference type="EMBL" id="KAG5457353.1"/>
    </source>
</evidence>
<comment type="similarity">
    <text evidence="1">Belongs to the GHMP kinase family. GalK subfamily.</text>
</comment>
<keyword evidence="7" id="KW-0418">Kinase</keyword>
<keyword evidence="3" id="KW-0067">ATP-binding</keyword>
<keyword evidence="7" id="KW-0808">Transferase</keyword>
<keyword evidence="5" id="KW-0119">Carbohydrate metabolism</keyword>
<dbReference type="SUPFAM" id="SSF55060">
    <property type="entry name" value="GHMP Kinase, C-terminal domain"/>
    <property type="match status" value="1"/>
</dbReference>
<dbReference type="GO" id="GO:0006012">
    <property type="term" value="P:galactose metabolic process"/>
    <property type="evidence" value="ECO:0007669"/>
    <property type="project" value="UniProtKB-KW"/>
</dbReference>
<dbReference type="PIRSF" id="PIRSF000530">
    <property type="entry name" value="Galactokinase"/>
    <property type="match status" value="1"/>
</dbReference>
<dbReference type="GO" id="GO:0005829">
    <property type="term" value="C:cytosol"/>
    <property type="evidence" value="ECO:0007669"/>
    <property type="project" value="TreeGrafter"/>
</dbReference>
<evidence type="ECO:0000313" key="8">
    <source>
        <dbReference type="Proteomes" id="UP000673691"/>
    </source>
</evidence>
<dbReference type="GO" id="GO:0005524">
    <property type="term" value="F:ATP binding"/>
    <property type="evidence" value="ECO:0007669"/>
    <property type="project" value="UniProtKB-KW"/>
</dbReference>
<evidence type="ECO:0000256" key="4">
    <source>
        <dbReference type="ARBA" id="ARBA00023144"/>
    </source>
</evidence>
<dbReference type="InterPro" id="IPR013750">
    <property type="entry name" value="GHMP_kinase_C_dom"/>
</dbReference>
<evidence type="ECO:0000256" key="3">
    <source>
        <dbReference type="ARBA" id="ARBA00022840"/>
    </source>
</evidence>
<keyword evidence="8" id="KW-1185">Reference proteome</keyword>
<name>A0A8H7ZQP6_9FUNG</name>